<organism evidence="3 4">
    <name type="scientific">Candidatus Agrococcus pullicola</name>
    <dbReference type="NCBI Taxonomy" id="2838429"/>
    <lineage>
        <taxon>Bacteria</taxon>
        <taxon>Bacillati</taxon>
        <taxon>Actinomycetota</taxon>
        <taxon>Actinomycetes</taxon>
        <taxon>Micrococcales</taxon>
        <taxon>Microbacteriaceae</taxon>
        <taxon>Agrococcus</taxon>
    </lineage>
</organism>
<evidence type="ECO:0000313" key="4">
    <source>
        <dbReference type="Proteomes" id="UP000824005"/>
    </source>
</evidence>
<dbReference type="Gene3D" id="3.40.50.620">
    <property type="entry name" value="HUPs"/>
    <property type="match status" value="1"/>
</dbReference>
<feature type="non-terminal residue" evidence="3">
    <location>
        <position position="1"/>
    </location>
</feature>
<dbReference type="PANTHER" id="PTHR46268:SF6">
    <property type="entry name" value="UNIVERSAL STRESS PROTEIN UP12"/>
    <property type="match status" value="1"/>
</dbReference>
<sequence length="284" mass="29827">VGYTADERGFESLALAAMIAAGIDAEIVITFVLQEASPYTPLQSGDPILQQRLGEWERAALERVPEGIPATTRVRSAASQAEGLLDAAAEHAAELIVIGARRSALLQQFALGRTANALLHSSPVPVALAPAGYRFTGTVPRVTAAFGTRPGAEAVIGTAVELADELDVPVRLLSLLATDTRSGLSNRLISEAERFGGDALGNRAGRVLGTDTASIDIVEGGDLDEAADRATWLDGELALIGSSRLAPRGRVFIGRVAQRLLRSTSAALIVIPRDYRAATNGRTR</sequence>
<dbReference type="PANTHER" id="PTHR46268">
    <property type="entry name" value="STRESS RESPONSE PROTEIN NHAX"/>
    <property type="match status" value="1"/>
</dbReference>
<dbReference type="Gene3D" id="3.40.50.12370">
    <property type="match status" value="1"/>
</dbReference>
<evidence type="ECO:0000259" key="2">
    <source>
        <dbReference type="Pfam" id="PF00582"/>
    </source>
</evidence>
<dbReference type="InterPro" id="IPR014729">
    <property type="entry name" value="Rossmann-like_a/b/a_fold"/>
</dbReference>
<dbReference type="InterPro" id="IPR006016">
    <property type="entry name" value="UspA"/>
</dbReference>
<name>A0A9D1YSW4_9MICO</name>
<dbReference type="AlphaFoldDB" id="A0A9D1YSW4"/>
<protein>
    <submittedName>
        <fullName evidence="3">Universal stress protein</fullName>
    </submittedName>
</protein>
<feature type="domain" description="UspA" evidence="2">
    <location>
        <begin position="142"/>
        <end position="272"/>
    </location>
</feature>
<dbReference type="SUPFAM" id="SSF52402">
    <property type="entry name" value="Adenine nucleotide alpha hydrolases-like"/>
    <property type="match status" value="2"/>
</dbReference>
<feature type="domain" description="UspA" evidence="2">
    <location>
        <begin position="13"/>
        <end position="129"/>
    </location>
</feature>
<accession>A0A9D1YSW4</accession>
<dbReference type="Pfam" id="PF00582">
    <property type="entry name" value="Usp"/>
    <property type="match status" value="2"/>
</dbReference>
<proteinExistence type="inferred from homology"/>
<dbReference type="CDD" id="cd00293">
    <property type="entry name" value="USP-like"/>
    <property type="match status" value="1"/>
</dbReference>
<evidence type="ECO:0000256" key="1">
    <source>
        <dbReference type="ARBA" id="ARBA00008791"/>
    </source>
</evidence>
<dbReference type="Proteomes" id="UP000824005">
    <property type="component" value="Unassembled WGS sequence"/>
</dbReference>
<comment type="caution">
    <text evidence="3">The sequence shown here is derived from an EMBL/GenBank/DDBJ whole genome shotgun (WGS) entry which is preliminary data.</text>
</comment>
<evidence type="ECO:0000313" key="3">
    <source>
        <dbReference type="EMBL" id="HIY65005.1"/>
    </source>
</evidence>
<gene>
    <name evidence="3" type="ORF">H9830_01850</name>
</gene>
<comment type="similarity">
    <text evidence="1">Belongs to the universal stress protein A family.</text>
</comment>
<reference evidence="3" key="2">
    <citation type="submission" date="2021-04" db="EMBL/GenBank/DDBJ databases">
        <authorList>
            <person name="Gilroy R."/>
        </authorList>
    </citation>
    <scope>NUCLEOTIDE SEQUENCE</scope>
    <source>
        <strain evidence="3">ChiGjej1B1-98</strain>
    </source>
</reference>
<reference evidence="3" key="1">
    <citation type="journal article" date="2021" name="PeerJ">
        <title>Extensive microbial diversity within the chicken gut microbiome revealed by metagenomics and culture.</title>
        <authorList>
            <person name="Gilroy R."/>
            <person name="Ravi A."/>
            <person name="Getino M."/>
            <person name="Pursley I."/>
            <person name="Horton D.L."/>
            <person name="Alikhan N.F."/>
            <person name="Baker D."/>
            <person name="Gharbi K."/>
            <person name="Hall N."/>
            <person name="Watson M."/>
            <person name="Adriaenssens E.M."/>
            <person name="Foster-Nyarko E."/>
            <person name="Jarju S."/>
            <person name="Secka A."/>
            <person name="Antonio M."/>
            <person name="Oren A."/>
            <person name="Chaudhuri R.R."/>
            <person name="La Ragione R."/>
            <person name="Hildebrand F."/>
            <person name="Pallen M.J."/>
        </authorList>
    </citation>
    <scope>NUCLEOTIDE SEQUENCE</scope>
    <source>
        <strain evidence="3">ChiGjej1B1-98</strain>
    </source>
</reference>
<dbReference type="EMBL" id="DXDC01000050">
    <property type="protein sequence ID" value="HIY65005.1"/>
    <property type="molecule type" value="Genomic_DNA"/>
</dbReference>